<comment type="caution">
    <text evidence="1">The sequence shown here is derived from an EMBL/GenBank/DDBJ whole genome shotgun (WGS) entry which is preliminary data.</text>
</comment>
<evidence type="ECO:0000313" key="1">
    <source>
        <dbReference type="EMBL" id="MBT0959470.1"/>
    </source>
</evidence>
<sequence>MFHKAIITGALVTAALAGCSQKQSVDAALAPTLRVEVTDVVVATKRVQDGHKHDLETDQIESIVSTVAGQRLLAANPTGPRPVTARIEITQIYIANPVLGALLGSSSSNMNAVMVLTDAATGSPVTGPIPLYGTTPPRPTIIGAATIRSPEKEVEIVARNLAENAKIAIFGE</sequence>
<evidence type="ECO:0008006" key="3">
    <source>
        <dbReference type="Google" id="ProtNLM"/>
    </source>
</evidence>
<protein>
    <recommendedName>
        <fullName evidence="3">Lipoprotein</fullName>
    </recommendedName>
</protein>
<dbReference type="AlphaFoldDB" id="A0AAP2G5L2"/>
<keyword evidence="2" id="KW-1185">Reference proteome</keyword>
<reference evidence="1 2" key="1">
    <citation type="journal article" date="2021" name="Arch. Microbiol.">
        <title>Harenicola maris gen. nov., sp. nov. isolated from the Sea of Japan shallow sediments.</title>
        <authorList>
            <person name="Romanenko L.A."/>
            <person name="Kurilenko V.V."/>
            <person name="Chernysheva N.Y."/>
            <person name="Tekutyeva L.A."/>
            <person name="Velansky P.V."/>
            <person name="Svetashev V.I."/>
            <person name="Isaeva M.P."/>
        </authorList>
    </citation>
    <scope>NUCLEOTIDE SEQUENCE [LARGE SCALE GENOMIC DNA]</scope>
    <source>
        <strain evidence="1 2">KMM 3653</strain>
    </source>
</reference>
<proteinExistence type="predicted"/>
<organism evidence="1 2">
    <name type="scientific">Harenicola maris</name>
    <dbReference type="NCBI Taxonomy" id="2841044"/>
    <lineage>
        <taxon>Bacteria</taxon>
        <taxon>Pseudomonadati</taxon>
        <taxon>Pseudomonadota</taxon>
        <taxon>Alphaproteobacteria</taxon>
        <taxon>Rhodobacterales</taxon>
        <taxon>Paracoccaceae</taxon>
        <taxon>Harenicola</taxon>
    </lineage>
</organism>
<dbReference type="RefSeq" id="WP_327795702.1">
    <property type="nucleotide sequence ID" value="NZ_JADQAZ010000004.1"/>
</dbReference>
<dbReference type="EMBL" id="JADQAZ010000004">
    <property type="protein sequence ID" value="MBT0959470.1"/>
    <property type="molecule type" value="Genomic_DNA"/>
</dbReference>
<evidence type="ECO:0000313" key="2">
    <source>
        <dbReference type="Proteomes" id="UP001315686"/>
    </source>
</evidence>
<accession>A0AAP2G5L2</accession>
<name>A0AAP2G5L2_9RHOB</name>
<dbReference type="Proteomes" id="UP001315686">
    <property type="component" value="Unassembled WGS sequence"/>
</dbReference>
<gene>
    <name evidence="1" type="ORF">IV417_18925</name>
</gene>
<dbReference type="PROSITE" id="PS51257">
    <property type="entry name" value="PROKAR_LIPOPROTEIN"/>
    <property type="match status" value="1"/>
</dbReference>